<evidence type="ECO:0000256" key="2">
    <source>
        <dbReference type="ARBA" id="ARBA00017846"/>
    </source>
</evidence>
<dbReference type="InterPro" id="IPR047112">
    <property type="entry name" value="RecG/Mfd"/>
</dbReference>
<dbReference type="SMART" id="SM00487">
    <property type="entry name" value="DEXDc"/>
    <property type="match status" value="1"/>
</dbReference>
<keyword evidence="11" id="KW-0413">Isomerase</keyword>
<keyword evidence="8" id="KW-0238">DNA-binding</keyword>
<keyword evidence="6 15" id="KW-0347">Helicase</keyword>
<dbReference type="InterPro" id="IPR027417">
    <property type="entry name" value="P-loop_NTPase"/>
</dbReference>
<dbReference type="GO" id="GO:0005524">
    <property type="term" value="F:ATP binding"/>
    <property type="evidence" value="ECO:0007669"/>
    <property type="project" value="UniProtKB-KW"/>
</dbReference>
<feature type="domain" description="Helicase C-terminal" evidence="17">
    <location>
        <begin position="454"/>
        <end position="614"/>
    </location>
</feature>
<dbReference type="PROSITE" id="PS51192">
    <property type="entry name" value="HELICASE_ATP_BIND_1"/>
    <property type="match status" value="1"/>
</dbReference>
<dbReference type="InterPro" id="IPR011545">
    <property type="entry name" value="DEAD/DEAH_box_helicase_dom"/>
</dbReference>
<evidence type="ECO:0000256" key="13">
    <source>
        <dbReference type="ARBA" id="ARBA00034808"/>
    </source>
</evidence>
<evidence type="ECO:0000259" key="17">
    <source>
        <dbReference type="PROSITE" id="PS51194"/>
    </source>
</evidence>
<comment type="catalytic activity">
    <reaction evidence="12 15">
        <text>Couples ATP hydrolysis with the unwinding of duplex DNA by translocating in the 3'-5' direction.</text>
        <dbReference type="EC" id="5.6.2.4"/>
    </reaction>
</comment>
<dbReference type="Proteomes" id="UP000235682">
    <property type="component" value="Unassembled WGS sequence"/>
</dbReference>
<proteinExistence type="inferred from homology"/>
<evidence type="ECO:0000256" key="7">
    <source>
        <dbReference type="ARBA" id="ARBA00022840"/>
    </source>
</evidence>
<dbReference type="Pfam" id="PF19833">
    <property type="entry name" value="RecG_dom3_C"/>
    <property type="match status" value="1"/>
</dbReference>
<evidence type="ECO:0000256" key="14">
    <source>
        <dbReference type="ARBA" id="ARBA00048988"/>
    </source>
</evidence>
<dbReference type="Pfam" id="PF00271">
    <property type="entry name" value="Helicase_C"/>
    <property type="match status" value="1"/>
</dbReference>
<sequence length="680" mass="77816">MSHKTWYDPINTLKGIGPARQQQFAKINVFTIKDLFFHFPFRYEDIRARELDSILDQEQVTLKGTIVSPPVVSFFGHKKSRLQFKLAVNDHDVIQVIFFNQPYLKKQFDVGHTVAIYGKWQSNQQSLLGMRVLNNQQSGENFAPIYNTTKGLSQKNILNTLELAFEEYGQVIPEILPKRLNEKYRLVNLKEALYWMHFPKNGQQAKQGKRKIIFQELFLYQWQLQQANQKHQGEPGVIVNYDVDPLKEVIDQLPYELTNAQKRVVNEICIDLRSPFPMRRLVQGDVGSGKTLVAFLAMIATIQAGYQTALMVPTEILAKQHAKEFNQLFESIGLRAELLISATPTKEKNNILDGLKAGRIRVVIGTHALIQPTVIFHRLGLVIIDEQHRFGVGQRQTLLDKGQGEEVVNLLQMTATPIPRSLALTIYGQLAVSTIDELPAGRQPITTRVLKPNQIEVVYDQMRQELQKGHQVYYVLPLIEMSEELQEVENVQAVVERLDGLFSNYTIGTMHGQMTKDEQEATMTDFSQNKVQILVATTMVEVGVNVPNATMMIIQSAERFGLAQLHQLRGRVGRSSLESYCYLIADPTTEQGRERMAIMEQFQDGFKISQEDMKIRGIGEVLGRSQSGLPQFKFANIFEDQHILQIAYQDVLYIMKHFSELSTQEQEELNKWVEMHLIEV</sequence>
<comment type="catalytic activity">
    <reaction evidence="14 15">
        <text>ATP + H2O = ADP + phosphate + H(+)</text>
        <dbReference type="Rhea" id="RHEA:13065"/>
        <dbReference type="ChEBI" id="CHEBI:15377"/>
        <dbReference type="ChEBI" id="CHEBI:15378"/>
        <dbReference type="ChEBI" id="CHEBI:30616"/>
        <dbReference type="ChEBI" id="CHEBI:43474"/>
        <dbReference type="ChEBI" id="CHEBI:456216"/>
        <dbReference type="EC" id="5.6.2.4"/>
    </reaction>
</comment>
<evidence type="ECO:0000256" key="5">
    <source>
        <dbReference type="ARBA" id="ARBA00022801"/>
    </source>
</evidence>
<keyword evidence="9 15" id="KW-0233">DNA recombination</keyword>
<dbReference type="InterPro" id="IPR014001">
    <property type="entry name" value="Helicase_ATP-bd"/>
</dbReference>
<evidence type="ECO:0000256" key="8">
    <source>
        <dbReference type="ARBA" id="ARBA00023125"/>
    </source>
</evidence>
<reference evidence="18 19" key="1">
    <citation type="submission" date="2017-09" db="EMBL/GenBank/DDBJ databases">
        <title>Bacterial strain isolated from the female urinary microbiota.</title>
        <authorList>
            <person name="Thomas-White K."/>
            <person name="Kumar N."/>
            <person name="Forster S."/>
            <person name="Putonti C."/>
            <person name="Lawley T."/>
            <person name="Wolfe A.J."/>
        </authorList>
    </citation>
    <scope>NUCLEOTIDE SEQUENCE [LARGE SCALE GENOMIC DNA]</scope>
    <source>
        <strain evidence="18 19">UMB0852</strain>
    </source>
</reference>
<dbReference type="InterPro" id="IPR045562">
    <property type="entry name" value="RecG_dom3_C"/>
</dbReference>
<evidence type="ECO:0000256" key="6">
    <source>
        <dbReference type="ARBA" id="ARBA00022806"/>
    </source>
</evidence>
<dbReference type="EC" id="5.6.2.4" evidence="13 15"/>
<dbReference type="SUPFAM" id="SSF50249">
    <property type="entry name" value="Nucleic acid-binding proteins"/>
    <property type="match status" value="1"/>
</dbReference>
<dbReference type="PANTHER" id="PTHR47964">
    <property type="entry name" value="ATP-DEPENDENT DNA HELICASE HOMOLOG RECG, CHLOROPLASTIC"/>
    <property type="match status" value="1"/>
</dbReference>
<dbReference type="CDD" id="cd17992">
    <property type="entry name" value="DEXHc_RecG"/>
    <property type="match status" value="1"/>
</dbReference>
<comment type="function">
    <text evidence="15">Plays a critical role in recombination and DNA repair. Helps process Holliday junction intermediates to mature products by catalyzing branch migration. Has replication fork regression activity, unwinds stalled or blocked replication forks to make a HJ that can be resolved. Has a DNA unwinding activity characteristic of a DNA helicase with 3'-5' polarity.</text>
</comment>
<gene>
    <name evidence="18" type="ORF">CJ205_04595</name>
</gene>
<dbReference type="EMBL" id="PNHE01000015">
    <property type="protein sequence ID" value="PMC58404.1"/>
    <property type="molecule type" value="Genomic_DNA"/>
</dbReference>
<dbReference type="InterPro" id="IPR033454">
    <property type="entry name" value="RecG_wedge"/>
</dbReference>
<dbReference type="GO" id="GO:0043138">
    <property type="term" value="F:3'-5' DNA helicase activity"/>
    <property type="evidence" value="ECO:0007669"/>
    <property type="project" value="UniProtKB-EC"/>
</dbReference>
<keyword evidence="10 15" id="KW-0234">DNA repair</keyword>
<accession>A0A2N6SMU9</accession>
<keyword evidence="4 15" id="KW-0227">DNA damage</keyword>
<evidence type="ECO:0000256" key="12">
    <source>
        <dbReference type="ARBA" id="ARBA00034617"/>
    </source>
</evidence>
<dbReference type="Gene3D" id="3.40.50.300">
    <property type="entry name" value="P-loop containing nucleotide triphosphate hydrolases"/>
    <property type="match status" value="2"/>
</dbReference>
<evidence type="ECO:0000256" key="11">
    <source>
        <dbReference type="ARBA" id="ARBA00023235"/>
    </source>
</evidence>
<dbReference type="Pfam" id="PF17191">
    <property type="entry name" value="RecG_wedge"/>
    <property type="match status" value="1"/>
</dbReference>
<evidence type="ECO:0000256" key="3">
    <source>
        <dbReference type="ARBA" id="ARBA00022741"/>
    </source>
</evidence>
<evidence type="ECO:0000256" key="1">
    <source>
        <dbReference type="ARBA" id="ARBA00007504"/>
    </source>
</evidence>
<dbReference type="InterPro" id="IPR012340">
    <property type="entry name" value="NA-bd_OB-fold"/>
</dbReference>
<evidence type="ECO:0000256" key="4">
    <source>
        <dbReference type="ARBA" id="ARBA00022763"/>
    </source>
</evidence>
<evidence type="ECO:0000313" key="18">
    <source>
        <dbReference type="EMBL" id="PMC58404.1"/>
    </source>
</evidence>
<keyword evidence="19" id="KW-1185">Reference proteome</keyword>
<name>A0A2N6SMU9_9LACT</name>
<dbReference type="CDD" id="cd04488">
    <property type="entry name" value="RecG_wedge_OBF"/>
    <property type="match status" value="1"/>
</dbReference>
<evidence type="ECO:0000256" key="9">
    <source>
        <dbReference type="ARBA" id="ARBA00023172"/>
    </source>
</evidence>
<dbReference type="AlphaFoldDB" id="A0A2N6SMU9"/>
<dbReference type="PROSITE" id="PS51194">
    <property type="entry name" value="HELICASE_CTER"/>
    <property type="match status" value="1"/>
</dbReference>
<dbReference type="NCBIfam" id="NF008168">
    <property type="entry name" value="PRK10917.2-2"/>
    <property type="match status" value="1"/>
</dbReference>
<evidence type="ECO:0000256" key="15">
    <source>
        <dbReference type="RuleBase" id="RU363016"/>
    </source>
</evidence>
<dbReference type="Pfam" id="PF00270">
    <property type="entry name" value="DEAD"/>
    <property type="match status" value="1"/>
</dbReference>
<dbReference type="InterPro" id="IPR004609">
    <property type="entry name" value="ATP-dep_DNA_helicase_RecG"/>
</dbReference>
<keyword evidence="3 15" id="KW-0547">Nucleotide-binding</keyword>
<keyword evidence="5 15" id="KW-0378">Hydrolase</keyword>
<dbReference type="GO" id="GO:0016887">
    <property type="term" value="F:ATP hydrolysis activity"/>
    <property type="evidence" value="ECO:0007669"/>
    <property type="project" value="RHEA"/>
</dbReference>
<dbReference type="GO" id="GO:0003677">
    <property type="term" value="F:DNA binding"/>
    <property type="evidence" value="ECO:0007669"/>
    <property type="project" value="UniProtKB-KW"/>
</dbReference>
<dbReference type="SUPFAM" id="SSF52540">
    <property type="entry name" value="P-loop containing nucleoside triphosphate hydrolases"/>
    <property type="match status" value="2"/>
</dbReference>
<dbReference type="NCBIfam" id="NF008165">
    <property type="entry name" value="PRK10917.1-3"/>
    <property type="match status" value="1"/>
</dbReference>
<protein>
    <recommendedName>
        <fullName evidence="2 15">ATP-dependent DNA helicase RecG</fullName>
        <ecNumber evidence="13 15">5.6.2.4</ecNumber>
    </recommendedName>
</protein>
<dbReference type="STRING" id="84521.SAMN04487994_102716"/>
<organism evidence="18 19">
    <name type="scientific">Dolosicoccus paucivorans</name>
    <dbReference type="NCBI Taxonomy" id="84521"/>
    <lineage>
        <taxon>Bacteria</taxon>
        <taxon>Bacillati</taxon>
        <taxon>Bacillota</taxon>
        <taxon>Bacilli</taxon>
        <taxon>Lactobacillales</taxon>
        <taxon>Aerococcaceae</taxon>
        <taxon>Dolosicoccus</taxon>
    </lineage>
</organism>
<dbReference type="PANTHER" id="PTHR47964:SF1">
    <property type="entry name" value="ATP-DEPENDENT DNA HELICASE HOMOLOG RECG, CHLOROPLASTIC"/>
    <property type="match status" value="1"/>
</dbReference>
<dbReference type="SMART" id="SM00490">
    <property type="entry name" value="HELICc"/>
    <property type="match status" value="1"/>
</dbReference>
<dbReference type="GO" id="GO:0006310">
    <property type="term" value="P:DNA recombination"/>
    <property type="evidence" value="ECO:0007669"/>
    <property type="project" value="UniProtKB-UniRule"/>
</dbReference>
<dbReference type="InterPro" id="IPR001650">
    <property type="entry name" value="Helicase_C-like"/>
</dbReference>
<dbReference type="NCBIfam" id="TIGR00643">
    <property type="entry name" value="recG"/>
    <property type="match status" value="1"/>
</dbReference>
<dbReference type="GO" id="GO:0006281">
    <property type="term" value="P:DNA repair"/>
    <property type="evidence" value="ECO:0007669"/>
    <property type="project" value="UniProtKB-UniRule"/>
</dbReference>
<feature type="domain" description="Helicase ATP-binding" evidence="16">
    <location>
        <begin position="271"/>
        <end position="435"/>
    </location>
</feature>
<keyword evidence="7 15" id="KW-0067">ATP-binding</keyword>
<evidence type="ECO:0000256" key="10">
    <source>
        <dbReference type="ARBA" id="ARBA00023204"/>
    </source>
</evidence>
<evidence type="ECO:0000313" key="19">
    <source>
        <dbReference type="Proteomes" id="UP000235682"/>
    </source>
</evidence>
<comment type="caution">
    <text evidence="18">The sequence shown here is derived from an EMBL/GenBank/DDBJ whole genome shotgun (WGS) entry which is preliminary data.</text>
</comment>
<dbReference type="RefSeq" id="WP_102233329.1">
    <property type="nucleotide sequence ID" value="NZ_PNHE01000015.1"/>
</dbReference>
<evidence type="ECO:0000259" key="16">
    <source>
        <dbReference type="PROSITE" id="PS51192"/>
    </source>
</evidence>
<comment type="similarity">
    <text evidence="1 15">Belongs to the helicase family. RecG subfamily.</text>
</comment>
<dbReference type="Gene3D" id="2.40.50.140">
    <property type="entry name" value="Nucleic acid-binding proteins"/>
    <property type="match status" value="1"/>
</dbReference>